<dbReference type="EMBL" id="SRYD01000037">
    <property type="protein sequence ID" value="TGY72865.1"/>
    <property type="molecule type" value="Genomic_DNA"/>
</dbReference>
<reference evidence="1 2" key="1">
    <citation type="submission" date="2019-04" db="EMBL/GenBank/DDBJ databases">
        <title>Microbes associate with the intestines of laboratory mice.</title>
        <authorList>
            <person name="Navarre W."/>
            <person name="Wong E."/>
            <person name="Huang K."/>
            <person name="Tropini C."/>
            <person name="Ng K."/>
            <person name="Yu B."/>
        </authorList>
    </citation>
    <scope>NUCLEOTIDE SEQUENCE [LARGE SCALE GENOMIC DNA]</scope>
    <source>
        <strain evidence="1 2">NM06_A21</strain>
    </source>
</reference>
<accession>A0A4S2FU90</accession>
<evidence type="ECO:0000313" key="2">
    <source>
        <dbReference type="Proteomes" id="UP000306630"/>
    </source>
</evidence>
<dbReference type="Proteomes" id="UP000306630">
    <property type="component" value="Unassembled WGS sequence"/>
</dbReference>
<organism evidence="1 2">
    <name type="scientific">Muribaculum intestinale</name>
    <dbReference type="NCBI Taxonomy" id="1796646"/>
    <lineage>
        <taxon>Bacteria</taxon>
        <taxon>Pseudomonadati</taxon>
        <taxon>Bacteroidota</taxon>
        <taxon>Bacteroidia</taxon>
        <taxon>Bacteroidales</taxon>
        <taxon>Muribaculaceae</taxon>
        <taxon>Muribaculum</taxon>
    </lineage>
</organism>
<proteinExistence type="predicted"/>
<dbReference type="GO" id="GO:0016740">
    <property type="term" value="F:transferase activity"/>
    <property type="evidence" value="ECO:0007669"/>
    <property type="project" value="UniProtKB-KW"/>
</dbReference>
<dbReference type="AlphaFoldDB" id="A0A4S2FU90"/>
<evidence type="ECO:0000313" key="1">
    <source>
        <dbReference type="EMBL" id="TGY72865.1"/>
    </source>
</evidence>
<gene>
    <name evidence="1" type="ORF">E5333_09725</name>
</gene>
<keyword evidence="1" id="KW-0808">Transferase</keyword>
<comment type="caution">
    <text evidence="1">The sequence shown here is derived from an EMBL/GenBank/DDBJ whole genome shotgun (WGS) entry which is preliminary data.</text>
</comment>
<dbReference type="SUPFAM" id="SSF53756">
    <property type="entry name" value="UDP-Glycosyltransferase/glycogen phosphorylase"/>
    <property type="match status" value="1"/>
</dbReference>
<protein>
    <submittedName>
        <fullName evidence="1">Glycosyltransferase family 1 protein</fullName>
    </submittedName>
</protein>
<name>A0A4S2FU90_9BACT</name>
<dbReference type="RefSeq" id="WP_135993505.1">
    <property type="nucleotide sequence ID" value="NZ_CAQNPO010000024.1"/>
</dbReference>
<sequence length="381" mass="43448">MRILLLGDASNYHNCLAKGLVNLGHDVVVASNGSTWMGTHRDIDLDRHIPGKVGGAILTARIKWLMMSGRFSGYDVVQIGTPFFVTQRPQRLKWIFDFIRRNNRLVLNSAYGAEPYWIDYCLDRGGMRYNEWRIGSGPGPLAVSSPELMTSWNTPEMRHYNDYVFSRFDGAVSALWEYNEEMLRHFPAEKVAYAGIPIDVDSLSLRPEIDSIPGKVRIFLGVHRDRMVEKGTDRMLAAVKKVVERYPDKCELTYVESVPYKDYVGMMRSSHIILDQLYSYTPATNAMLAMAQGIVAVTGAEPEFYDFIDEHDNRPIINAVPDDEALFRTFEDIVLHPERIPAQSRASRDFVATHNHLDVVSRRFLDFWAKGLSKTPFTNIC</sequence>